<dbReference type="PANTHER" id="PTHR43499">
    <property type="entry name" value="ABC TRANSPORTER I FAMILY MEMBER 1"/>
    <property type="match status" value="1"/>
</dbReference>
<keyword evidence="4" id="KW-0201">Cytochrome c-type biogenesis</keyword>
<dbReference type="SMART" id="SM00382">
    <property type="entry name" value="AAA"/>
    <property type="match status" value="1"/>
</dbReference>
<evidence type="ECO:0000256" key="3">
    <source>
        <dbReference type="ARBA" id="ARBA00022741"/>
    </source>
</evidence>
<dbReference type="InterPro" id="IPR005895">
    <property type="entry name" value="ABC_transptr_haem_export_CcmA"/>
</dbReference>
<gene>
    <name evidence="9" type="primary">ccmA</name>
    <name evidence="9" type="ORF">ACG01O_01670</name>
</gene>
<dbReference type="InterPro" id="IPR017871">
    <property type="entry name" value="ABC_transporter-like_CS"/>
</dbReference>
<keyword evidence="2" id="KW-1003">Cell membrane</keyword>
<accession>A0ABW7GU18</accession>
<comment type="caution">
    <text evidence="9">The sequence shown here is derived from an EMBL/GenBank/DDBJ whole genome shotgun (WGS) entry which is preliminary data.</text>
</comment>
<dbReference type="InterPro" id="IPR003439">
    <property type="entry name" value="ABC_transporter-like_ATP-bd"/>
</dbReference>
<dbReference type="GO" id="GO:0005524">
    <property type="term" value="F:ATP binding"/>
    <property type="evidence" value="ECO:0007669"/>
    <property type="project" value="UniProtKB-KW"/>
</dbReference>
<dbReference type="Gene3D" id="3.40.50.300">
    <property type="entry name" value="P-loop containing nucleotide triphosphate hydrolases"/>
    <property type="match status" value="1"/>
</dbReference>
<evidence type="ECO:0000259" key="8">
    <source>
        <dbReference type="PROSITE" id="PS50893"/>
    </source>
</evidence>
<dbReference type="Pfam" id="PF00005">
    <property type="entry name" value="ABC_tran"/>
    <property type="match status" value="1"/>
</dbReference>
<keyword evidence="10" id="KW-1185">Reference proteome</keyword>
<keyword evidence="3" id="KW-0547">Nucleotide-binding</keyword>
<dbReference type="RefSeq" id="WP_394380591.1">
    <property type="nucleotide sequence ID" value="NZ_JBIGIB010000001.1"/>
</dbReference>
<dbReference type="PROSITE" id="PS50893">
    <property type="entry name" value="ABC_TRANSPORTER_2"/>
    <property type="match status" value="1"/>
</dbReference>
<dbReference type="SUPFAM" id="SSF52540">
    <property type="entry name" value="P-loop containing nucleoside triphosphate hydrolases"/>
    <property type="match status" value="1"/>
</dbReference>
<name>A0ABW7GU18_9BURK</name>
<evidence type="ECO:0000256" key="1">
    <source>
        <dbReference type="ARBA" id="ARBA00022448"/>
    </source>
</evidence>
<keyword evidence="6" id="KW-1278">Translocase</keyword>
<keyword evidence="7" id="KW-0472">Membrane</keyword>
<evidence type="ECO:0000313" key="10">
    <source>
        <dbReference type="Proteomes" id="UP001606303"/>
    </source>
</evidence>
<evidence type="ECO:0000256" key="4">
    <source>
        <dbReference type="ARBA" id="ARBA00022748"/>
    </source>
</evidence>
<evidence type="ECO:0000256" key="7">
    <source>
        <dbReference type="ARBA" id="ARBA00023136"/>
    </source>
</evidence>
<proteinExistence type="predicted"/>
<keyword evidence="1" id="KW-0813">Transport</keyword>
<evidence type="ECO:0000256" key="5">
    <source>
        <dbReference type="ARBA" id="ARBA00022840"/>
    </source>
</evidence>
<keyword evidence="5 9" id="KW-0067">ATP-binding</keyword>
<protein>
    <submittedName>
        <fullName evidence="9">Heme ABC exporter ATP-binding protein CcmA</fullName>
    </submittedName>
</protein>
<evidence type="ECO:0000256" key="2">
    <source>
        <dbReference type="ARBA" id="ARBA00022475"/>
    </source>
</evidence>
<dbReference type="NCBIfam" id="TIGR01189">
    <property type="entry name" value="ccmA"/>
    <property type="match status" value="1"/>
</dbReference>
<dbReference type="PANTHER" id="PTHR43499:SF1">
    <property type="entry name" value="ABC TRANSPORTER I FAMILY MEMBER 1"/>
    <property type="match status" value="1"/>
</dbReference>
<evidence type="ECO:0000313" key="9">
    <source>
        <dbReference type="EMBL" id="MFG6465309.1"/>
    </source>
</evidence>
<organism evidence="9 10">
    <name type="scientific">Pelomonas baiyunensis</name>
    <dbReference type="NCBI Taxonomy" id="3299026"/>
    <lineage>
        <taxon>Bacteria</taxon>
        <taxon>Pseudomonadati</taxon>
        <taxon>Pseudomonadota</taxon>
        <taxon>Betaproteobacteria</taxon>
        <taxon>Burkholderiales</taxon>
        <taxon>Sphaerotilaceae</taxon>
        <taxon>Roseateles</taxon>
    </lineage>
</organism>
<dbReference type="Proteomes" id="UP001606303">
    <property type="component" value="Unassembled WGS sequence"/>
</dbReference>
<reference evidence="9 10" key="1">
    <citation type="submission" date="2024-08" db="EMBL/GenBank/DDBJ databases">
        <authorList>
            <person name="Lu H."/>
        </authorList>
    </citation>
    <scope>NUCLEOTIDE SEQUENCE [LARGE SCALE GENOMIC DNA]</scope>
    <source>
        <strain evidence="9 10">BYS87W</strain>
    </source>
</reference>
<dbReference type="EMBL" id="JBIGIB010000001">
    <property type="protein sequence ID" value="MFG6465309.1"/>
    <property type="molecule type" value="Genomic_DNA"/>
</dbReference>
<feature type="domain" description="ABC transporter" evidence="8">
    <location>
        <begin position="12"/>
        <end position="204"/>
    </location>
</feature>
<dbReference type="InterPro" id="IPR003593">
    <property type="entry name" value="AAA+_ATPase"/>
</dbReference>
<dbReference type="InterPro" id="IPR027417">
    <property type="entry name" value="P-loop_NTPase"/>
</dbReference>
<dbReference type="PROSITE" id="PS00211">
    <property type="entry name" value="ABC_TRANSPORTER_1"/>
    <property type="match status" value="1"/>
</dbReference>
<evidence type="ECO:0000256" key="6">
    <source>
        <dbReference type="ARBA" id="ARBA00022967"/>
    </source>
</evidence>
<sequence length="204" mass="21658">MNAFADPPAALLQAHDLTAERGGRPLWRGLALRLSAGECRWLRGANGSGKTTLLRTLAGLRAPAAGRIERGPLRYLGHANALSAELTVLESLRWTAGWQGLPADTPLKPALERLGLAREARRPVRLLSQGQKRRAALAALALPQPAGTVWLLDEPFDALDDDGVARLQGLLTAHAEAGGAVLFTSHQEAAAVAVRRGDDLRLAA</sequence>